<keyword evidence="5 13" id="KW-0862">Zinc</keyword>
<keyword evidence="4 11" id="KW-0863">Zinc-finger</keyword>
<evidence type="ECO:0000256" key="9">
    <source>
        <dbReference type="ARBA" id="ARBA00023242"/>
    </source>
</evidence>
<reference evidence="19 21" key="2">
    <citation type="submission" date="2015-05" db="EMBL/GenBank/DDBJ databases">
        <title>Distinctive expansion of gene families associated with plant cell wall degradation and secondary metabolism in the genomes of grapevine trunk pathogens.</title>
        <authorList>
            <person name="Lawrence D.P."/>
            <person name="Travadon R."/>
            <person name="Rolshausen P.E."/>
            <person name="Baumgartner K."/>
        </authorList>
    </citation>
    <scope>NUCLEOTIDE SEQUENCE [LARGE SCALE GENOMIC DNA]</scope>
    <source>
        <strain evidence="19">DS831</strain>
    </source>
</reference>
<dbReference type="PANTHER" id="PTHR11477">
    <property type="entry name" value="TRANSCRIPTION FACTOR S-II ZINC FINGER DOMAIN-CONTAINING PROTEIN"/>
    <property type="match status" value="1"/>
</dbReference>
<dbReference type="NCBIfam" id="TIGR01385">
    <property type="entry name" value="TFSII"/>
    <property type="match status" value="1"/>
</dbReference>
<dbReference type="SMART" id="SM00440">
    <property type="entry name" value="ZnF_C2C2"/>
    <property type="match status" value="1"/>
</dbReference>
<dbReference type="GO" id="GO:0031440">
    <property type="term" value="P:regulation of mRNA 3'-end processing"/>
    <property type="evidence" value="ECO:0007669"/>
    <property type="project" value="TreeGrafter"/>
</dbReference>
<comment type="function">
    <text evidence="10">Necessary for efficient RNA polymerase II transcription elongation past template-encoded arresting sites. The arresting sites in DNA have the property of trapping a certain fraction of elongating RNA polymerases that pass through, resulting in locked ternary complexes. Cleavage of the nascent transcript by S-II allows the resumption of elongation from the new 3'-terminus.</text>
</comment>
<reference evidence="19 21" key="1">
    <citation type="submission" date="2015-03" db="EMBL/GenBank/DDBJ databases">
        <authorList>
            <person name="Morales-Cruz A."/>
            <person name="Amrine K.C."/>
            <person name="Cantu D."/>
        </authorList>
    </citation>
    <scope>NUCLEOTIDE SEQUENCE [LARGE SCALE GENOMIC DNA]</scope>
    <source>
        <strain evidence="19">DS831</strain>
    </source>
</reference>
<name>A0A0G2GRS0_9PEZI</name>
<evidence type="ECO:0000259" key="16">
    <source>
        <dbReference type="PROSITE" id="PS51319"/>
    </source>
</evidence>
<comment type="subcellular location">
    <subcellularLocation>
        <location evidence="1 12 13">Nucleus</location>
    </subcellularLocation>
</comment>
<evidence type="ECO:0000313" key="23">
    <source>
        <dbReference type="Proteomes" id="UP001430584"/>
    </source>
</evidence>
<dbReference type="PROSITE" id="PS00466">
    <property type="entry name" value="ZF_TFIIS_1"/>
    <property type="match status" value="1"/>
</dbReference>
<evidence type="ECO:0000313" key="19">
    <source>
        <dbReference type="EMBL" id="KKY26028.1"/>
    </source>
</evidence>
<sequence>MPMDAKEVEAHGRAITKAQAAGEPGSSLIKLLDDLHSGVKATEDLLRSTKIGIIVNKLKTHKDPNVAKKASELVSKWRADVKKAGADRSSTPKTQNGTQSPASQAAASPVPAAKPKPKHNVPLDKRNVDTDGVEWRLTGSATRDNCLKMMYNALALNVEDAAKSVLSVARDVELAAYNKYQPETSAAYKERMRSLFQNIKNKSNPGLRKRVLAGEIPPTKFVVMSSEELMSAERRAEAERLERENMNKAMVAQAERSISSSLTCGKCGQKKVSYSQAQTRSADEPMTTFCECTVCGNRWKFS</sequence>
<evidence type="ECO:0000256" key="6">
    <source>
        <dbReference type="ARBA" id="ARBA00023015"/>
    </source>
</evidence>
<dbReference type="SMART" id="SM00509">
    <property type="entry name" value="TFS2N"/>
    <property type="match status" value="1"/>
</dbReference>
<dbReference type="GO" id="GO:0006362">
    <property type="term" value="P:transcription elongation by RNA polymerase I"/>
    <property type="evidence" value="ECO:0007669"/>
    <property type="project" value="TreeGrafter"/>
</dbReference>
<comment type="caution">
    <text evidence="19">The sequence shown here is derived from an EMBL/GenBank/DDBJ whole genome shotgun (WGS) entry which is preliminary data.</text>
</comment>
<dbReference type="GO" id="GO:0001139">
    <property type="term" value="F:RNA polymerase II complex recruiting activity"/>
    <property type="evidence" value="ECO:0007669"/>
    <property type="project" value="TreeGrafter"/>
</dbReference>
<gene>
    <name evidence="18" type="primary">tfs1</name>
    <name evidence="20" type="ORF">BK809_0007520</name>
    <name evidence="18" type="ORF">SLS55_008254</name>
    <name evidence="19" type="ORF">UCDDS831_g01538</name>
</gene>
<evidence type="ECO:0000313" key="22">
    <source>
        <dbReference type="Proteomes" id="UP000190776"/>
    </source>
</evidence>
<dbReference type="Gene3D" id="1.20.930.10">
    <property type="entry name" value="Conserved domain common to transcription factors TFIIS, elongin A, CRSP70"/>
    <property type="match status" value="1"/>
</dbReference>
<dbReference type="GeneID" id="92012339"/>
<dbReference type="PANTHER" id="PTHR11477:SF0">
    <property type="entry name" value="IP08861P-RELATED"/>
    <property type="match status" value="1"/>
</dbReference>
<evidence type="ECO:0000256" key="11">
    <source>
        <dbReference type="PROSITE-ProRule" id="PRU00472"/>
    </source>
</evidence>
<feature type="domain" description="TFIIS N-terminal" evidence="16">
    <location>
        <begin position="6"/>
        <end position="84"/>
    </location>
</feature>
<organism evidence="19 21">
    <name type="scientific">Diplodia seriata</name>
    <dbReference type="NCBI Taxonomy" id="420778"/>
    <lineage>
        <taxon>Eukaryota</taxon>
        <taxon>Fungi</taxon>
        <taxon>Dikarya</taxon>
        <taxon>Ascomycota</taxon>
        <taxon>Pezizomycotina</taxon>
        <taxon>Dothideomycetes</taxon>
        <taxon>Dothideomycetes incertae sedis</taxon>
        <taxon>Botryosphaeriales</taxon>
        <taxon>Botryosphaeriaceae</taxon>
        <taxon>Diplodia</taxon>
    </lineage>
</organism>
<dbReference type="InterPro" id="IPR003618">
    <property type="entry name" value="TFIIS_cen_dom"/>
</dbReference>
<comment type="similarity">
    <text evidence="2 13">Belongs to the TFS-II family.</text>
</comment>
<evidence type="ECO:0000256" key="4">
    <source>
        <dbReference type="ARBA" id="ARBA00022771"/>
    </source>
</evidence>
<dbReference type="EMBL" id="JAJVCZ030000008">
    <property type="protein sequence ID" value="KAL0257441.1"/>
    <property type="molecule type" value="Genomic_DNA"/>
</dbReference>
<evidence type="ECO:0000259" key="15">
    <source>
        <dbReference type="PROSITE" id="PS51133"/>
    </source>
</evidence>
<feature type="compositionally biased region" description="Polar residues" evidence="14">
    <location>
        <begin position="88"/>
        <end position="98"/>
    </location>
</feature>
<evidence type="ECO:0000256" key="12">
    <source>
        <dbReference type="PROSITE-ProRule" id="PRU00649"/>
    </source>
</evidence>
<keyword evidence="8 13" id="KW-0804">Transcription</keyword>
<keyword evidence="23" id="KW-1185">Reference proteome</keyword>
<dbReference type="SUPFAM" id="SSF46942">
    <property type="entry name" value="Elongation factor TFIIS domain 2"/>
    <property type="match status" value="1"/>
</dbReference>
<dbReference type="Proteomes" id="UP000034182">
    <property type="component" value="Unassembled WGS sequence"/>
</dbReference>
<protein>
    <recommendedName>
        <fullName evidence="13">Transcription elongation factor</fullName>
    </recommendedName>
</protein>
<evidence type="ECO:0000256" key="3">
    <source>
        <dbReference type="ARBA" id="ARBA00022723"/>
    </source>
</evidence>
<proteinExistence type="inferred from homology"/>
<evidence type="ECO:0000259" key="17">
    <source>
        <dbReference type="PROSITE" id="PS51321"/>
    </source>
</evidence>
<dbReference type="Pfam" id="PF01096">
    <property type="entry name" value="Zn_ribbon_TFIIS"/>
    <property type="match status" value="1"/>
</dbReference>
<dbReference type="FunFam" id="1.20.930.10:FF:000007">
    <property type="entry name" value="Transcription elongation factor S-II"/>
    <property type="match status" value="1"/>
</dbReference>
<dbReference type="AlphaFoldDB" id="A0A0G2GRS0"/>
<feature type="domain" description="TFIIS-type" evidence="15">
    <location>
        <begin position="260"/>
        <end position="300"/>
    </location>
</feature>
<dbReference type="PROSITE" id="PS51133">
    <property type="entry name" value="ZF_TFIIS_2"/>
    <property type="match status" value="1"/>
</dbReference>
<dbReference type="PROSITE" id="PS51321">
    <property type="entry name" value="TFIIS_CENTRAL"/>
    <property type="match status" value="1"/>
</dbReference>
<dbReference type="SUPFAM" id="SSF57783">
    <property type="entry name" value="Zinc beta-ribbon"/>
    <property type="match status" value="1"/>
</dbReference>
<evidence type="ECO:0000313" key="20">
    <source>
        <dbReference type="EMBL" id="OMP87434.1"/>
    </source>
</evidence>
<dbReference type="GO" id="GO:0006368">
    <property type="term" value="P:transcription elongation by RNA polymerase II"/>
    <property type="evidence" value="ECO:0007669"/>
    <property type="project" value="InterPro"/>
</dbReference>
<feature type="region of interest" description="Disordered" evidence="14">
    <location>
        <begin position="81"/>
        <end position="126"/>
    </location>
</feature>
<evidence type="ECO:0000256" key="8">
    <source>
        <dbReference type="ARBA" id="ARBA00023163"/>
    </source>
</evidence>
<reference evidence="18 23" key="4">
    <citation type="submission" date="2024-02" db="EMBL/GenBank/DDBJ databases">
        <title>De novo assembly and annotation of 12 fungi associated with fruit tree decline syndrome in Ontario, Canada.</title>
        <authorList>
            <person name="Sulman M."/>
            <person name="Ellouze W."/>
            <person name="Ilyukhin E."/>
        </authorList>
    </citation>
    <scope>NUCLEOTIDE SEQUENCE [LARGE SCALE GENOMIC DNA]</scope>
    <source>
        <strain evidence="18 23">FDS-637</strain>
    </source>
</reference>
<dbReference type="Proteomes" id="UP000190776">
    <property type="component" value="Unassembled WGS sequence"/>
</dbReference>
<evidence type="ECO:0000256" key="5">
    <source>
        <dbReference type="ARBA" id="ARBA00022833"/>
    </source>
</evidence>
<dbReference type="Pfam" id="PF07500">
    <property type="entry name" value="TFIIS_M"/>
    <property type="match status" value="1"/>
</dbReference>
<evidence type="ECO:0000256" key="13">
    <source>
        <dbReference type="RuleBase" id="RU368078"/>
    </source>
</evidence>
<dbReference type="Pfam" id="PF08711">
    <property type="entry name" value="Med26"/>
    <property type="match status" value="1"/>
</dbReference>
<dbReference type="InterPro" id="IPR035100">
    <property type="entry name" value="TF_IIS-typ"/>
</dbReference>
<dbReference type="InterPro" id="IPR003617">
    <property type="entry name" value="TFIIS/CRSP70_N_sub"/>
</dbReference>
<evidence type="ECO:0000313" key="18">
    <source>
        <dbReference type="EMBL" id="KAL0257441.1"/>
    </source>
</evidence>
<feature type="compositionally biased region" description="Low complexity" evidence="14">
    <location>
        <begin position="99"/>
        <end position="113"/>
    </location>
</feature>
<reference evidence="20 22" key="3">
    <citation type="submission" date="2017-01" db="EMBL/GenBank/DDBJ databases">
        <title>Draft genome sequence of Diplodia seriata F98.1, a fungal species involved in grapevine trunk diseases.</title>
        <authorList>
            <person name="Robert-Siegwald G."/>
            <person name="Vallet J."/>
            <person name="Abou-Mansour E."/>
            <person name="Xu J."/>
            <person name="Rey P."/>
            <person name="Bertsch C."/>
            <person name="Rego C."/>
            <person name="Larignon P."/>
            <person name="Fontaine F."/>
            <person name="Lebrun M.-H."/>
        </authorList>
    </citation>
    <scope>NUCLEOTIDE SEQUENCE [LARGE SCALE GENOMIC DNA]</scope>
    <source>
        <strain evidence="20 22">F98.1</strain>
    </source>
</reference>
<dbReference type="PIRSF" id="PIRSF006704">
    <property type="entry name" value="TF_IIS"/>
    <property type="match status" value="1"/>
</dbReference>
<dbReference type="SMART" id="SM00510">
    <property type="entry name" value="TFS2M"/>
    <property type="match status" value="1"/>
</dbReference>
<evidence type="ECO:0000313" key="21">
    <source>
        <dbReference type="Proteomes" id="UP000034182"/>
    </source>
</evidence>
<dbReference type="EMBL" id="LAQI01000033">
    <property type="protein sequence ID" value="KKY26028.1"/>
    <property type="molecule type" value="Genomic_DNA"/>
</dbReference>
<dbReference type="FunFam" id="1.10.472.30:FF:000003">
    <property type="entry name" value="Transcription elongation factor S-II"/>
    <property type="match status" value="1"/>
</dbReference>
<keyword evidence="19" id="KW-0648">Protein biosynthesis</keyword>
<dbReference type="GO" id="GO:0000977">
    <property type="term" value="F:RNA polymerase II transcription regulatory region sequence-specific DNA binding"/>
    <property type="evidence" value="ECO:0007669"/>
    <property type="project" value="TreeGrafter"/>
</dbReference>
<dbReference type="CDD" id="cd13749">
    <property type="entry name" value="Zn-ribbon_TFIIS"/>
    <property type="match status" value="1"/>
</dbReference>
<evidence type="ECO:0000256" key="10">
    <source>
        <dbReference type="ARBA" id="ARBA00025408"/>
    </source>
</evidence>
<keyword evidence="7 13" id="KW-0238">DNA-binding</keyword>
<dbReference type="Gene3D" id="2.20.25.10">
    <property type="match status" value="1"/>
</dbReference>
<dbReference type="GO" id="GO:0005634">
    <property type="term" value="C:nucleus"/>
    <property type="evidence" value="ECO:0007669"/>
    <property type="project" value="UniProtKB-SubCell"/>
</dbReference>
<dbReference type="Proteomes" id="UP001430584">
    <property type="component" value="Unassembled WGS sequence"/>
</dbReference>
<dbReference type="OrthoDB" id="44867at2759"/>
<dbReference type="GO" id="GO:0003746">
    <property type="term" value="F:translation elongation factor activity"/>
    <property type="evidence" value="ECO:0007669"/>
    <property type="project" value="UniProtKB-KW"/>
</dbReference>
<feature type="domain" description="TFIIS central" evidence="17">
    <location>
        <begin position="142"/>
        <end position="257"/>
    </location>
</feature>
<dbReference type="InterPro" id="IPR036575">
    <property type="entry name" value="TFIIS_cen_dom_sf"/>
</dbReference>
<dbReference type="InterPro" id="IPR001222">
    <property type="entry name" value="Znf_TFIIS"/>
</dbReference>
<dbReference type="Gene3D" id="1.10.472.30">
    <property type="entry name" value="Transcription elongation factor S-II, central domain"/>
    <property type="match status" value="1"/>
</dbReference>
<evidence type="ECO:0000256" key="2">
    <source>
        <dbReference type="ARBA" id="ARBA00009647"/>
    </source>
</evidence>
<accession>A0A0G2GRS0</accession>
<dbReference type="FunFam" id="2.20.25.10:FF:000001">
    <property type="entry name" value="Probable Transcription elongation factor S-II"/>
    <property type="match status" value="1"/>
</dbReference>
<dbReference type="InterPro" id="IPR006289">
    <property type="entry name" value="TFSII"/>
</dbReference>
<evidence type="ECO:0000256" key="14">
    <source>
        <dbReference type="SAM" id="MobiDB-lite"/>
    </source>
</evidence>
<dbReference type="InterPro" id="IPR035441">
    <property type="entry name" value="TFIIS/LEDGF_dom_sf"/>
</dbReference>
<dbReference type="STRING" id="420778.A0A0G2GRS0"/>
<keyword evidence="6 13" id="KW-0805">Transcription regulation</keyword>
<dbReference type="InterPro" id="IPR017923">
    <property type="entry name" value="TFIIS_N"/>
</dbReference>
<dbReference type="EMBL" id="MSZU01000076">
    <property type="protein sequence ID" value="OMP87434.1"/>
    <property type="molecule type" value="Genomic_DNA"/>
</dbReference>
<evidence type="ECO:0000256" key="1">
    <source>
        <dbReference type="ARBA" id="ARBA00004123"/>
    </source>
</evidence>
<dbReference type="GO" id="GO:0008270">
    <property type="term" value="F:zinc ion binding"/>
    <property type="evidence" value="ECO:0007669"/>
    <property type="project" value="UniProtKB-UniRule"/>
</dbReference>
<keyword evidence="9 12" id="KW-0539">Nucleus</keyword>
<dbReference type="RefSeq" id="XP_066630470.1">
    <property type="nucleotide sequence ID" value="XM_066779666.1"/>
</dbReference>
<dbReference type="SUPFAM" id="SSF47676">
    <property type="entry name" value="Conserved domain common to transcription factors TFIIS, elongin A, CRSP70"/>
    <property type="match status" value="1"/>
</dbReference>
<dbReference type="GO" id="GO:0031564">
    <property type="term" value="P:transcription antitermination"/>
    <property type="evidence" value="ECO:0007669"/>
    <property type="project" value="TreeGrafter"/>
</dbReference>
<keyword evidence="3 13" id="KW-0479">Metal-binding</keyword>
<keyword evidence="19" id="KW-0251">Elongation factor</keyword>
<dbReference type="PROSITE" id="PS51319">
    <property type="entry name" value="TFIIS_N"/>
    <property type="match status" value="1"/>
</dbReference>
<evidence type="ECO:0000256" key="7">
    <source>
        <dbReference type="ARBA" id="ARBA00023125"/>
    </source>
</evidence>